<evidence type="ECO:0000313" key="2">
    <source>
        <dbReference type="EMBL" id="GIY25557.1"/>
    </source>
</evidence>
<dbReference type="InterPro" id="IPR008978">
    <property type="entry name" value="HSP20-like_chaperone"/>
</dbReference>
<evidence type="ECO:0000313" key="3">
    <source>
        <dbReference type="Proteomes" id="UP001054945"/>
    </source>
</evidence>
<reference evidence="2 3" key="1">
    <citation type="submission" date="2021-06" db="EMBL/GenBank/DDBJ databases">
        <title>Caerostris extrusa draft genome.</title>
        <authorList>
            <person name="Kono N."/>
            <person name="Arakawa K."/>
        </authorList>
    </citation>
    <scope>NUCLEOTIDE SEQUENCE [LARGE SCALE GENOMIC DNA]</scope>
</reference>
<proteinExistence type="predicted"/>
<dbReference type="PROSITE" id="PS51203">
    <property type="entry name" value="CS"/>
    <property type="match status" value="1"/>
</dbReference>
<dbReference type="Gene3D" id="2.60.40.790">
    <property type="match status" value="1"/>
</dbReference>
<evidence type="ECO:0000259" key="1">
    <source>
        <dbReference type="PROSITE" id="PS51203"/>
    </source>
</evidence>
<dbReference type="EMBL" id="BPLR01008559">
    <property type="protein sequence ID" value="GIY25557.1"/>
    <property type="molecule type" value="Genomic_DNA"/>
</dbReference>
<dbReference type="SUPFAM" id="SSF49764">
    <property type="entry name" value="HSP20-like chaperones"/>
    <property type="match status" value="1"/>
</dbReference>
<dbReference type="Proteomes" id="UP001054945">
    <property type="component" value="Unassembled WGS sequence"/>
</dbReference>
<protein>
    <recommendedName>
        <fullName evidence="1">CS domain-containing protein</fullName>
    </recommendedName>
</protein>
<accession>A0AAV4RZI1</accession>
<keyword evidence="3" id="KW-1185">Reference proteome</keyword>
<name>A0AAV4RZI1_CAEEX</name>
<organism evidence="2 3">
    <name type="scientific">Caerostris extrusa</name>
    <name type="common">Bark spider</name>
    <name type="synonym">Caerostris bankana</name>
    <dbReference type="NCBI Taxonomy" id="172846"/>
    <lineage>
        <taxon>Eukaryota</taxon>
        <taxon>Metazoa</taxon>
        <taxon>Ecdysozoa</taxon>
        <taxon>Arthropoda</taxon>
        <taxon>Chelicerata</taxon>
        <taxon>Arachnida</taxon>
        <taxon>Araneae</taxon>
        <taxon>Araneomorphae</taxon>
        <taxon>Entelegynae</taxon>
        <taxon>Araneoidea</taxon>
        <taxon>Araneidae</taxon>
        <taxon>Caerostris</taxon>
    </lineage>
</organism>
<gene>
    <name evidence="2" type="ORF">CEXT_81771</name>
</gene>
<sequence length="73" mass="8468">MRYQYDWYQTESHVVINILIKKVKPENARIDIEDSTKLSCIAKLADDTAFSFILNLAHEVGKQHSLEDFAIQN</sequence>
<dbReference type="AlphaFoldDB" id="A0AAV4RZI1"/>
<comment type="caution">
    <text evidence="2">The sequence shown here is derived from an EMBL/GenBank/DDBJ whole genome shotgun (WGS) entry which is preliminary data.</text>
</comment>
<dbReference type="Pfam" id="PF04969">
    <property type="entry name" value="CS"/>
    <property type="match status" value="1"/>
</dbReference>
<dbReference type="InterPro" id="IPR007052">
    <property type="entry name" value="CS_dom"/>
</dbReference>
<feature type="domain" description="CS" evidence="1">
    <location>
        <begin position="1"/>
        <end position="73"/>
    </location>
</feature>